<evidence type="ECO:0000256" key="1">
    <source>
        <dbReference type="ARBA" id="ARBA00022448"/>
    </source>
</evidence>
<organism evidence="5 6">
    <name type="scientific">candidate division KD3-62 bacterium DG_56</name>
    <dbReference type="NCBI Taxonomy" id="1704032"/>
    <lineage>
        <taxon>Bacteria</taxon>
        <taxon>candidate division KD3-62</taxon>
    </lineage>
</organism>
<dbReference type="PANTHER" id="PTHR43023">
    <property type="entry name" value="PROTEIN TRIGALACTOSYLDIACYLGLYCEROL 3, CHLOROPLASTIC"/>
    <property type="match status" value="1"/>
</dbReference>
<dbReference type="Pfam" id="PF00005">
    <property type="entry name" value="ABC_tran"/>
    <property type="match status" value="1"/>
</dbReference>
<evidence type="ECO:0000313" key="5">
    <source>
        <dbReference type="EMBL" id="KPJ64671.1"/>
    </source>
</evidence>
<evidence type="ECO:0000256" key="3">
    <source>
        <dbReference type="ARBA" id="ARBA00022840"/>
    </source>
</evidence>
<name>A0A0S7XQW7_9BACT</name>
<dbReference type="PROSITE" id="PS00211">
    <property type="entry name" value="ABC_TRANSPORTER_1"/>
    <property type="match status" value="1"/>
</dbReference>
<dbReference type="SUPFAM" id="SSF52540">
    <property type="entry name" value="P-loop containing nucleoside triphosphate hydrolases"/>
    <property type="match status" value="1"/>
</dbReference>
<keyword evidence="3" id="KW-0067">ATP-binding</keyword>
<accession>A0A0S7XQW7</accession>
<feature type="domain" description="ABC transporter" evidence="4">
    <location>
        <begin position="2"/>
        <end position="238"/>
    </location>
</feature>
<keyword evidence="1" id="KW-0813">Transport</keyword>
<dbReference type="InterPro" id="IPR017871">
    <property type="entry name" value="ABC_transporter-like_CS"/>
</dbReference>
<protein>
    <recommendedName>
        <fullName evidence="4">ABC transporter domain-containing protein</fullName>
    </recommendedName>
</protein>
<dbReference type="GO" id="GO:0016887">
    <property type="term" value="F:ATP hydrolysis activity"/>
    <property type="evidence" value="ECO:0007669"/>
    <property type="project" value="InterPro"/>
</dbReference>
<dbReference type="InterPro" id="IPR003439">
    <property type="entry name" value="ABC_transporter-like_ATP-bd"/>
</dbReference>
<dbReference type="GO" id="GO:0005524">
    <property type="term" value="F:ATP binding"/>
    <property type="evidence" value="ECO:0007669"/>
    <property type="project" value="UniProtKB-KW"/>
</dbReference>
<sequence length="258" mass="27577">MITLENIEYQVGSRPILDGIDLSVDAGKIVGVMGQSGSGKTTLLRLVVGLVRPTAGRILIDGVDTTRLSEPDLNRVRRHMGLVFQFSALFDSMTVADNVAFALREHHLVAPHQVPEAVAQRLRSVGLEGVDNMMPAELSGGMQKRVGIARALAMEPSIMLYDEPTAGLDSVAATSVEDLIVRLRDRLGVTSLVVSHDIVSLARIADEIAVLESGRIQFRGTPDEVSAATLPVVRKFVAGRLLPARGGPSSAGVERAEQ</sequence>
<gene>
    <name evidence="5" type="ORF">AMK68_00995</name>
</gene>
<evidence type="ECO:0000259" key="4">
    <source>
        <dbReference type="PROSITE" id="PS50893"/>
    </source>
</evidence>
<comment type="caution">
    <text evidence="5">The sequence shown here is derived from an EMBL/GenBank/DDBJ whole genome shotgun (WGS) entry which is preliminary data.</text>
</comment>
<dbReference type="Proteomes" id="UP000052020">
    <property type="component" value="Unassembled WGS sequence"/>
</dbReference>
<dbReference type="SMART" id="SM00382">
    <property type="entry name" value="AAA"/>
    <property type="match status" value="1"/>
</dbReference>
<dbReference type="PROSITE" id="PS50893">
    <property type="entry name" value="ABC_TRANSPORTER_2"/>
    <property type="match status" value="1"/>
</dbReference>
<dbReference type="AlphaFoldDB" id="A0A0S7XQW7"/>
<dbReference type="InterPro" id="IPR027417">
    <property type="entry name" value="P-loop_NTPase"/>
</dbReference>
<dbReference type="InterPro" id="IPR003593">
    <property type="entry name" value="AAA+_ATPase"/>
</dbReference>
<dbReference type="PATRIC" id="fig|1704032.3.peg.1097"/>
<evidence type="ECO:0000313" key="6">
    <source>
        <dbReference type="Proteomes" id="UP000052020"/>
    </source>
</evidence>
<evidence type="ECO:0000256" key="2">
    <source>
        <dbReference type="ARBA" id="ARBA00022741"/>
    </source>
</evidence>
<reference evidence="5 6" key="1">
    <citation type="journal article" date="2015" name="Microbiome">
        <title>Genomic resolution of linkages in carbon, nitrogen, and sulfur cycling among widespread estuary sediment bacteria.</title>
        <authorList>
            <person name="Baker B.J."/>
            <person name="Lazar C.S."/>
            <person name="Teske A.P."/>
            <person name="Dick G.J."/>
        </authorList>
    </citation>
    <scope>NUCLEOTIDE SEQUENCE [LARGE SCALE GENOMIC DNA]</scope>
    <source>
        <strain evidence="5">DG_56</strain>
    </source>
</reference>
<proteinExistence type="predicted"/>
<dbReference type="PANTHER" id="PTHR43023:SF3">
    <property type="entry name" value="PROTEIN TRIGALACTOSYLDIACYLGLYCEROL 3, CHLOROPLASTIC"/>
    <property type="match status" value="1"/>
</dbReference>
<keyword evidence="2" id="KW-0547">Nucleotide-binding</keyword>
<dbReference type="Gene3D" id="3.40.50.300">
    <property type="entry name" value="P-loop containing nucleotide triphosphate hydrolases"/>
    <property type="match status" value="1"/>
</dbReference>
<dbReference type="EMBL" id="LIZY01000013">
    <property type="protein sequence ID" value="KPJ64671.1"/>
    <property type="molecule type" value="Genomic_DNA"/>
</dbReference>